<organism evidence="1 2">
    <name type="scientific">Faecalibacterium prausnitzii</name>
    <dbReference type="NCBI Taxonomy" id="853"/>
    <lineage>
        <taxon>Bacteria</taxon>
        <taxon>Bacillati</taxon>
        <taxon>Bacillota</taxon>
        <taxon>Clostridia</taxon>
        <taxon>Eubacteriales</taxon>
        <taxon>Oscillospiraceae</taxon>
        <taxon>Faecalibacterium</taxon>
    </lineage>
</organism>
<comment type="caution">
    <text evidence="1">The sequence shown here is derived from an EMBL/GenBank/DDBJ whole genome shotgun (WGS) entry which is preliminary data.</text>
</comment>
<name>A0A2A7A8T5_9FIRM</name>
<sequence length="179" mass="20998">MRKLTFEGFLKQYVAELSGTQTASVHKLADCLRENPRLKEPLYLYALAFDKVNLLLRYTKGNDCFAEYEQLSNCYSLAQMLLLLEKQSPELPEGYRKVWRSYCSVRDAVLADNDTKELIHRRVLELQQKKKLTNYRIYTDLRLNPGNVNAWLKHNDSSKMSLDCARQIYKYAKSYPSVR</sequence>
<evidence type="ECO:0000313" key="1">
    <source>
        <dbReference type="EMBL" id="PDX75423.1"/>
    </source>
</evidence>
<protein>
    <submittedName>
        <fullName evidence="1">Transcriptional regulator</fullName>
    </submittedName>
</protein>
<accession>A0A2A7A8T5</accession>
<gene>
    <name evidence="1" type="ORF">CGS56_09195</name>
</gene>
<proteinExistence type="predicted"/>
<dbReference type="EMBL" id="NMTW01000037">
    <property type="protein sequence ID" value="PDX75423.1"/>
    <property type="molecule type" value="Genomic_DNA"/>
</dbReference>
<dbReference type="RefSeq" id="WP_097785617.1">
    <property type="nucleotide sequence ID" value="NZ_JAHQYW010000027.1"/>
</dbReference>
<evidence type="ECO:0000313" key="2">
    <source>
        <dbReference type="Proteomes" id="UP000220157"/>
    </source>
</evidence>
<dbReference type="Proteomes" id="UP000220157">
    <property type="component" value="Unassembled WGS sequence"/>
</dbReference>
<reference evidence="1 2" key="1">
    <citation type="journal article" date="2017" name="Front. Microbiol.">
        <title>New Insights into the Diversity of the Genus Faecalibacterium.</title>
        <authorList>
            <person name="Benevides L."/>
            <person name="Burman S."/>
            <person name="Martin R."/>
            <person name="Robert V."/>
            <person name="Thomas M."/>
            <person name="Miquel S."/>
            <person name="Chain F."/>
            <person name="Sokol H."/>
            <person name="Bermudez-Humaran L.G."/>
            <person name="Morrison M."/>
            <person name="Langella P."/>
            <person name="Azevedo V.A."/>
            <person name="Chatel J.M."/>
            <person name="Soares S."/>
        </authorList>
    </citation>
    <scope>NUCLEOTIDE SEQUENCE [LARGE SCALE GENOMIC DNA]</scope>
    <source>
        <strain evidence="1 2">CNCM I 4573</strain>
    </source>
</reference>
<dbReference type="AlphaFoldDB" id="A0A2A7A8T5"/>